<name>A0AA48H1B3_9BACT</name>
<feature type="compositionally biased region" description="Basic residues" evidence="1">
    <location>
        <begin position="32"/>
        <end position="45"/>
    </location>
</feature>
<protein>
    <submittedName>
        <fullName evidence="3">Uncharacterized protein</fullName>
    </submittedName>
</protein>
<evidence type="ECO:0000313" key="3">
    <source>
        <dbReference type="EMBL" id="BDU77807.1"/>
    </source>
</evidence>
<keyword evidence="2" id="KW-0732">Signal</keyword>
<proteinExistence type="predicted"/>
<dbReference type="EMBL" id="AP027081">
    <property type="protein sequence ID" value="BDU77807.1"/>
    <property type="molecule type" value="Genomic_DNA"/>
</dbReference>
<evidence type="ECO:0000256" key="2">
    <source>
        <dbReference type="SAM" id="SignalP"/>
    </source>
</evidence>
<evidence type="ECO:0000313" key="4">
    <source>
        <dbReference type="Proteomes" id="UP001228113"/>
    </source>
</evidence>
<accession>A0AA48H1B3</accession>
<evidence type="ECO:0000256" key="1">
    <source>
        <dbReference type="SAM" id="MobiDB-lite"/>
    </source>
</evidence>
<feature type="compositionally biased region" description="Basic and acidic residues" evidence="1">
    <location>
        <begin position="46"/>
        <end position="56"/>
    </location>
</feature>
<dbReference type="AlphaFoldDB" id="A0AA48H1B3"/>
<gene>
    <name evidence="3" type="ORF">METESE_27650</name>
</gene>
<dbReference type="RefSeq" id="WP_243335005.1">
    <property type="nucleotide sequence ID" value="NZ_AP027081.1"/>
</dbReference>
<feature type="region of interest" description="Disordered" evidence="1">
    <location>
        <begin position="25"/>
        <end position="56"/>
    </location>
</feature>
<keyword evidence="4" id="KW-1185">Reference proteome</keyword>
<sequence length="56" mass="5957">MKRLTALLIPLALVLAASPVLEAHGRAGSARGGKHHPSKRPAVKKHLPEGHVGHMR</sequence>
<organism evidence="3 4">
    <name type="scientific">Mesoterricola sediminis</name>
    <dbReference type="NCBI Taxonomy" id="2927980"/>
    <lineage>
        <taxon>Bacteria</taxon>
        <taxon>Pseudomonadati</taxon>
        <taxon>Acidobacteriota</taxon>
        <taxon>Holophagae</taxon>
        <taxon>Holophagales</taxon>
        <taxon>Holophagaceae</taxon>
        <taxon>Mesoterricola</taxon>
    </lineage>
</organism>
<feature type="chain" id="PRO_5041302155" evidence="2">
    <location>
        <begin position="23"/>
        <end position="56"/>
    </location>
</feature>
<reference evidence="3" key="1">
    <citation type="journal article" date="2023" name="Int. J. Syst. Evol. Microbiol.">
        <title>Mesoterricola silvestris gen. nov., sp. nov., Mesoterricola sediminis sp. nov., Geothrix oryzae sp. nov., Geothrix edaphica sp. nov., Geothrix rubra sp. nov., and Geothrix limicola sp. nov., six novel members of Acidobacteriota isolated from soils.</title>
        <authorList>
            <person name="Itoh H."/>
            <person name="Sugisawa Y."/>
            <person name="Mise K."/>
            <person name="Xu Z."/>
            <person name="Kuniyasu M."/>
            <person name="Ushijima N."/>
            <person name="Kawano K."/>
            <person name="Kobayashi E."/>
            <person name="Shiratori Y."/>
            <person name="Masuda Y."/>
            <person name="Senoo K."/>
        </authorList>
    </citation>
    <scope>NUCLEOTIDE SEQUENCE</scope>
    <source>
        <strain evidence="3">W786</strain>
    </source>
</reference>
<dbReference type="KEGG" id="msea:METESE_27650"/>
<feature type="signal peptide" evidence="2">
    <location>
        <begin position="1"/>
        <end position="22"/>
    </location>
</feature>
<dbReference type="Proteomes" id="UP001228113">
    <property type="component" value="Chromosome"/>
</dbReference>